<dbReference type="OrthoDB" id="9122461at2"/>
<dbReference type="InterPro" id="IPR041549">
    <property type="entry name" value="IMPa_helical"/>
</dbReference>
<dbReference type="SMART" id="SM01276">
    <property type="entry name" value="M60-like"/>
    <property type="match status" value="1"/>
</dbReference>
<dbReference type="InterPro" id="IPR031161">
    <property type="entry name" value="Peptidase_M60_dom"/>
</dbReference>
<evidence type="ECO:0000313" key="3">
    <source>
        <dbReference type="Proteomes" id="UP000327424"/>
    </source>
</evidence>
<evidence type="ECO:0000259" key="1">
    <source>
        <dbReference type="PROSITE" id="PS51723"/>
    </source>
</evidence>
<dbReference type="Proteomes" id="UP000327424">
    <property type="component" value="Chromosome"/>
</dbReference>
<sequence length="943" mass="104469">MGLSLALVVACNSESSATDEPIREAIPVAPAPVAPAPVVPEPVTPIVITQALATGDVSYVDDASLLVAELKHTVTANQITAKSIKQSLFNIGAKDAPALIDLTWWPTHDAAAFKNTYGINYSVIESNAIIPEYDDGKRKPEALPVAIAGQYKAQGRYLALNSNPFRNKGKDDNALNADMELWLKNATYWLSQRNDFSADKPLNIVMSQLDDSYYFKDRTLTRTWFDEHYTDNVNYNLPQVCDGSALASCVSEDTDLVILSQYTDGLTDDEVGDYVASVETLLTQGTSVLYVHHDGNLKPLGKALFELLHITYIGDNYWRKFGTTAFNVMDNYDVLPADIELQVALLNRLDSNSFSVDLSQCNDKTCEPASLMDEQFYQAASMIKAQIDSIDKNKIALFEDDVFNYQKLLILLGDKYRQDVLFPMNKVDTNANVFLRSLYADHVLFNNRQINTAQASLGDFSRSDFSHITPVTQQVSLSTRGAFQAAGVYVLPGKTVTITRNDNLDVNTSVFINTLRSGSTHEYLAKDGYSRPKFIKSQSYNIKPGETLTLTSAYGGLLQVGFDTKTNVVATDPLAQVDFTFVNVGLHPVWRSNSDNVAFTAQVSANQYDWAEFITANFQVHSTTDKMLKTIADPTWSDLSLLATTTQKYTHGYEKALGGFEGPNIEVLAEVVSFANSKGLALAYKDQIHHFNADRATCGSGCSGNPYDANWQFNPLGHGDLHEIGHTQESSRFRFSGWDSHSSTNYYSYFTKHMNFQKTGNAPVCQNLNFESMFTHLKASRQQGVDSYQYMQDLGLNSWSNGAMIMIQAMMAAQNAGTLDIGWHLIARLHVLDRNFSTALKQESTWLSTRDVLGFSQYSQAEAKSIGKNEWLAIAMSTAIERDITDFTTMWGLVVDDKAKAQIAATQSTVLPMNFYASNNLGGYCESLAQPKITVNANMAWPH</sequence>
<dbReference type="NCBIfam" id="NF038322">
    <property type="entry name" value="ImpA_fam_HExGH"/>
    <property type="match status" value="1"/>
</dbReference>
<dbReference type="AlphaFoldDB" id="A0A5J6WTJ9"/>
<accession>A0A5J6WTJ9</accession>
<dbReference type="PROSITE" id="PS51723">
    <property type="entry name" value="PEPTIDASE_M60"/>
    <property type="match status" value="1"/>
</dbReference>
<proteinExistence type="predicted"/>
<dbReference type="KEGG" id="mmaa:FR932_13705"/>
<feature type="domain" description="Peptidase M60" evidence="1">
    <location>
        <begin position="481"/>
        <end position="820"/>
    </location>
</feature>
<evidence type="ECO:0000313" key="2">
    <source>
        <dbReference type="EMBL" id="QFI40295.1"/>
    </source>
</evidence>
<dbReference type="EMBL" id="CP044399">
    <property type="protein sequence ID" value="QFI40295.1"/>
    <property type="molecule type" value="Genomic_DNA"/>
</dbReference>
<organism evidence="2 3">
    <name type="scientific">Moritella marina ATCC 15381</name>
    <dbReference type="NCBI Taxonomy" id="1202962"/>
    <lineage>
        <taxon>Bacteria</taxon>
        <taxon>Pseudomonadati</taxon>
        <taxon>Pseudomonadota</taxon>
        <taxon>Gammaproteobacteria</taxon>
        <taxon>Alteromonadales</taxon>
        <taxon>Moritellaceae</taxon>
        <taxon>Moritella</taxon>
    </lineage>
</organism>
<dbReference type="Pfam" id="PF18642">
    <property type="entry name" value="IMPa_helical"/>
    <property type="match status" value="1"/>
</dbReference>
<dbReference type="InterPro" id="IPR035423">
    <property type="entry name" value="M60-like_N"/>
</dbReference>
<name>A0A5J6WTJ9_MORMI</name>
<reference evidence="2 3" key="1">
    <citation type="submission" date="2019-09" db="EMBL/GenBank/DDBJ databases">
        <title>Hybrid Assembly of the complete Genome of the Deep-Sea Bacterium Moritella marina from long Nanopore and Illumina reads.</title>
        <authorList>
            <person name="Magin S."/>
            <person name="Georgoulis A."/>
            <person name="Papadimitriou K."/>
            <person name="Iliakis G."/>
            <person name="Vorgias C.E."/>
        </authorList>
    </citation>
    <scope>NUCLEOTIDE SEQUENCE [LARGE SCALE GENOMIC DNA]</scope>
    <source>
        <strain evidence="2 3">MP-1</strain>
    </source>
</reference>
<gene>
    <name evidence="2" type="ORF">FR932_13705</name>
</gene>
<dbReference type="Pfam" id="PF17291">
    <property type="entry name" value="M60-like_N"/>
    <property type="match status" value="1"/>
</dbReference>
<keyword evidence="3" id="KW-1185">Reference proteome</keyword>
<protein>
    <recommendedName>
        <fullName evidence="1">Peptidase M60 domain-containing protein</fullName>
    </recommendedName>
</protein>